<dbReference type="GO" id="GO:0030313">
    <property type="term" value="C:cell envelope"/>
    <property type="evidence" value="ECO:0007669"/>
    <property type="project" value="UniProtKB-SubCell"/>
</dbReference>
<dbReference type="Gene3D" id="2.40.50.100">
    <property type="match status" value="1"/>
</dbReference>
<accession>A0A1G8CHS2</accession>
<gene>
    <name evidence="9" type="ORF">SAMN05216272_101570</name>
</gene>
<dbReference type="RefSeq" id="WP_090260630.1">
    <property type="nucleotide sequence ID" value="NZ_FNDS01000001.1"/>
</dbReference>
<evidence type="ECO:0000256" key="5">
    <source>
        <dbReference type="ARBA" id="ARBA00023054"/>
    </source>
</evidence>
<keyword evidence="4" id="KW-0574">Periplasm</keyword>
<proteinExistence type="inferred from homology"/>
<protein>
    <submittedName>
        <fullName evidence="9">HlyD family secretion protein</fullName>
    </submittedName>
</protein>
<evidence type="ECO:0000256" key="1">
    <source>
        <dbReference type="ARBA" id="ARBA00004418"/>
    </source>
</evidence>
<dbReference type="Pfam" id="PF25881">
    <property type="entry name" value="HH_YBHG"/>
    <property type="match status" value="1"/>
</dbReference>
<sequence length="343" mass="37364">MRKKLVIVVPLLLLVAAAIWLYQRSGEDRSGDLVLYGNVDIRQVSLAFTGSERIAEMRVEEGDAVKAGQVLATLDTRVLRLQIEQSKAQIAAQEQSVLRLHNGSRPEEIAQAKALAEAARAQVDLAATQLHRLQGIRANSPGGRAVSQQDLDNASAQLKVGQAQLEERQKALRLAQIGPRAEDIAQAEAQLQAARAQLALLEHNLAESELRAPQDALVRSRLLEPGDMASPQRAVYALAISDPKWVRAYVNEAQLGHIRPGMRASVTTDSQPQQPVDGRIGYISDVAEFTPKAVQTEELRTALVYEVRVLVADKDNRLRLGMPATVRIARADQAGVAQDGTAR</sequence>
<dbReference type="OrthoDB" id="9813967at2"/>
<dbReference type="STRING" id="428992.SAMN05216272_101570"/>
<dbReference type="PANTHER" id="PTHR32347">
    <property type="entry name" value="EFFLUX SYSTEM COMPONENT YKNX-RELATED"/>
    <property type="match status" value="1"/>
</dbReference>
<dbReference type="PANTHER" id="PTHR32347:SF29">
    <property type="entry name" value="UPF0194 MEMBRANE PROTEIN YBHG"/>
    <property type="match status" value="1"/>
</dbReference>
<evidence type="ECO:0000259" key="8">
    <source>
        <dbReference type="Pfam" id="PF25954"/>
    </source>
</evidence>
<comment type="subcellular location">
    <subcellularLocation>
        <location evidence="1">Periplasm</location>
    </subcellularLocation>
</comment>
<evidence type="ECO:0000259" key="7">
    <source>
        <dbReference type="Pfam" id="PF25881"/>
    </source>
</evidence>
<organism evidence="9 10">
    <name type="scientific">Pseudomonas panipatensis</name>
    <dbReference type="NCBI Taxonomy" id="428992"/>
    <lineage>
        <taxon>Bacteria</taxon>
        <taxon>Pseudomonadati</taxon>
        <taxon>Pseudomonadota</taxon>
        <taxon>Gammaproteobacteria</taxon>
        <taxon>Pseudomonadales</taxon>
        <taxon>Pseudomonadaceae</taxon>
        <taxon>Pseudomonas</taxon>
    </lineage>
</organism>
<feature type="domain" description="CusB-like beta-barrel" evidence="8">
    <location>
        <begin position="245"/>
        <end position="330"/>
    </location>
</feature>
<evidence type="ECO:0000256" key="3">
    <source>
        <dbReference type="ARBA" id="ARBA00022729"/>
    </source>
</evidence>
<dbReference type="Proteomes" id="UP000199636">
    <property type="component" value="Unassembled WGS sequence"/>
</dbReference>
<dbReference type="Pfam" id="PF25954">
    <property type="entry name" value="Beta-barrel_RND_2"/>
    <property type="match status" value="1"/>
</dbReference>
<evidence type="ECO:0000313" key="9">
    <source>
        <dbReference type="EMBL" id="SDH44470.1"/>
    </source>
</evidence>
<dbReference type="EMBL" id="FNDS01000001">
    <property type="protein sequence ID" value="SDH44470.1"/>
    <property type="molecule type" value="Genomic_DNA"/>
</dbReference>
<reference evidence="10" key="1">
    <citation type="submission" date="2016-10" db="EMBL/GenBank/DDBJ databases">
        <authorList>
            <person name="Varghese N."/>
            <person name="Submissions S."/>
        </authorList>
    </citation>
    <scope>NUCLEOTIDE SEQUENCE [LARGE SCALE GENOMIC DNA]</scope>
    <source>
        <strain evidence="10">CCM 7469</strain>
    </source>
</reference>
<evidence type="ECO:0000256" key="6">
    <source>
        <dbReference type="SAM" id="Coils"/>
    </source>
</evidence>
<dbReference type="InterPro" id="IPR058792">
    <property type="entry name" value="Beta-barrel_RND_2"/>
</dbReference>
<comment type="similarity">
    <text evidence="2">Belongs to the UPF0194 family.</text>
</comment>
<keyword evidence="10" id="KW-1185">Reference proteome</keyword>
<evidence type="ECO:0000313" key="10">
    <source>
        <dbReference type="Proteomes" id="UP000199636"/>
    </source>
</evidence>
<name>A0A1G8CHS2_9PSED</name>
<keyword evidence="5 6" id="KW-0175">Coiled coil</keyword>
<dbReference type="SUPFAM" id="SSF111369">
    <property type="entry name" value="HlyD-like secretion proteins"/>
    <property type="match status" value="2"/>
</dbReference>
<dbReference type="InterPro" id="IPR059052">
    <property type="entry name" value="HH_YbhG-like"/>
</dbReference>
<feature type="domain" description="YbhG-like alpha-helical hairpin" evidence="7">
    <location>
        <begin position="75"/>
        <end position="206"/>
    </location>
</feature>
<keyword evidence="3" id="KW-0732">Signal</keyword>
<feature type="coiled-coil region" evidence="6">
    <location>
        <begin position="184"/>
        <end position="211"/>
    </location>
</feature>
<dbReference type="Gene3D" id="2.40.30.170">
    <property type="match status" value="1"/>
</dbReference>
<dbReference type="InterPro" id="IPR050465">
    <property type="entry name" value="UPF0194_transport"/>
</dbReference>
<evidence type="ECO:0000256" key="2">
    <source>
        <dbReference type="ARBA" id="ARBA00010602"/>
    </source>
</evidence>
<dbReference type="Gene3D" id="1.10.287.470">
    <property type="entry name" value="Helix hairpin bin"/>
    <property type="match status" value="1"/>
</dbReference>
<dbReference type="AlphaFoldDB" id="A0A1G8CHS2"/>
<evidence type="ECO:0000256" key="4">
    <source>
        <dbReference type="ARBA" id="ARBA00022764"/>
    </source>
</evidence>